<reference evidence="1" key="1">
    <citation type="submission" date="2022-07" db="EMBL/GenBank/DDBJ databases">
        <title>Genome Sequence of Phlebia brevispora.</title>
        <authorList>
            <person name="Buettner E."/>
        </authorList>
    </citation>
    <scope>NUCLEOTIDE SEQUENCE</scope>
    <source>
        <strain evidence="1">MPL23</strain>
    </source>
</reference>
<protein>
    <submittedName>
        <fullName evidence="1">Uncharacterized protein</fullName>
    </submittedName>
</protein>
<evidence type="ECO:0000313" key="2">
    <source>
        <dbReference type="Proteomes" id="UP001148662"/>
    </source>
</evidence>
<proteinExistence type="predicted"/>
<comment type="caution">
    <text evidence="1">The sequence shown here is derived from an EMBL/GenBank/DDBJ whole genome shotgun (WGS) entry which is preliminary data.</text>
</comment>
<evidence type="ECO:0000313" key="1">
    <source>
        <dbReference type="EMBL" id="KAJ3531750.1"/>
    </source>
</evidence>
<name>A0ACC1S449_9APHY</name>
<accession>A0ACC1S449</accession>
<dbReference type="Proteomes" id="UP001148662">
    <property type="component" value="Unassembled WGS sequence"/>
</dbReference>
<organism evidence="1 2">
    <name type="scientific">Phlebia brevispora</name>
    <dbReference type="NCBI Taxonomy" id="194682"/>
    <lineage>
        <taxon>Eukaryota</taxon>
        <taxon>Fungi</taxon>
        <taxon>Dikarya</taxon>
        <taxon>Basidiomycota</taxon>
        <taxon>Agaricomycotina</taxon>
        <taxon>Agaricomycetes</taxon>
        <taxon>Polyporales</taxon>
        <taxon>Meruliaceae</taxon>
        <taxon>Phlebia</taxon>
    </lineage>
</organism>
<gene>
    <name evidence="1" type="ORF">NM688_g7530</name>
</gene>
<sequence>MDSDADQPLGAHPMRRDTERRRPGTRNTTNVSRRSGRDAPSPSRPFKTFFKTRLTPKLARSSSRAPSEDAVESSSGHASMPNAREFTSSSAINAAITGPDEPLEQYLRHGEYPGYLGPPCTVRTPIFILYMARDPRIPETAVCAVTGHIGTVQELTKNQPSFFTEHTSVESAWNAWESGWEEGLFAHPIHPESIWPRVVSRGELERRRRAERINTCNTAAHALLQLRNPPEGANGPPTAASCSGTSIRSASSASGRWPVRAAHEKIYVVIRGAFPGFHFNLEQFLLACGTDERAWGYAATDHTDANDFFDYYNQFVQPLPA</sequence>
<keyword evidence="2" id="KW-1185">Reference proteome</keyword>
<dbReference type="EMBL" id="JANHOG010001778">
    <property type="protein sequence ID" value="KAJ3531750.1"/>
    <property type="molecule type" value="Genomic_DNA"/>
</dbReference>